<proteinExistence type="predicted"/>
<sequence>MTSVWKRLQRVNKHAAKFQFTVSYHQVTLETTLKWKPNKLSVVWTRRSRRVTSEPLPWEPTMKDPLRGVVVWAVPENKEVSVTLFKDARTQEMEDKEWTFVIEDVSPNGKRRQVAATNINMRKYASIESSQHQLMLTFKPTTKKIVGATMECTLSCVLLREGKATDEDMQSLASLMSVNNNDIAPLDDFDEDEDVEDISQKHQEVLDLTSQIDLLTSSLSGSEIASTPISVASLSSYQRDEPTPVATEGRSFLDADNTESCGEPGITSLAQDTLPEEVQGSGGVSCEDVHAEDVDSSSNNFAPTPIVPEGGSRIVRLTLQPLNLLQADGKSLRAKETTPGQDLLEWCKEVTREYQGVKVTNLTTSWRNGMAFCAVVHHFRPDLVEFDSLSPHDVKGNCKKAFDAGEALGIPRVIEPADMDVLTVPDKLAVMTYLYQLRAHFTGHELEVQQIGKTTDESSYMIGRFNTDTDTDVTVQLFGQEIMNLRKREAVERRQNRRSIGNRRSGSADSDGTAESEGSRSSVLTPRVSRQTSGLRLRLPLPLVNSYDSGDNSERSPTSVKEVKDKILASSKSILGKVLSPTKEKLARDKSKSPVATTQRPVLMTRRQLTDPFGSDDEDESSVIASEDKKSCNRPLTRSQSSQDSESVHSCDTRMSREGSEGCETNGVQQGLSPTHEAFSRQQHCEEERQQQLRERARRLIAEARMGVVGTQTLHSDQGRGSNLHTVPADSGSPLSSDPSSPDRLQSPLSPSDRSVGNKAEKNGNVLAWSPSNTPTSADSVASGVPHHNPLAGEEEANTKKNTSPLHSFTSLMDRISPDKNIGDVYQRGHGKDVVNYIQNELEALEREQKQIDMQAAFLEKDLRRVMESGNDKEREEQLMAKWFPLVNKKNALLRRQMQLNILEKEDDLERKFELLNRELRSILAIEEWQKTEEQKVRENLLLDELVTIVNKRDELVHHLDSQEKAIEDDDEIERDLNRVSMPQQNRNCVVQ</sequence>
<dbReference type="OrthoDB" id="5972258at2759"/>
<dbReference type="PROSITE" id="PS50021">
    <property type="entry name" value="CH"/>
    <property type="match status" value="1"/>
</dbReference>
<evidence type="ECO:0000259" key="9">
    <source>
        <dbReference type="PROSITE" id="PS51848"/>
    </source>
</evidence>
<feature type="compositionally biased region" description="Basic and acidic residues" evidence="6">
    <location>
        <begin position="582"/>
        <end position="592"/>
    </location>
</feature>
<feature type="region of interest" description="Disordered" evidence="6">
    <location>
        <begin position="543"/>
        <end position="562"/>
    </location>
</feature>
<evidence type="ECO:0000313" key="11">
    <source>
        <dbReference type="Proteomes" id="UP000235965"/>
    </source>
</evidence>
<evidence type="ECO:0000256" key="6">
    <source>
        <dbReference type="SAM" id="MobiDB-lite"/>
    </source>
</evidence>
<feature type="coiled-coil region" evidence="5">
    <location>
        <begin position="835"/>
        <end position="862"/>
    </location>
</feature>
<accession>A0A2J7R452</accession>
<comment type="subcellular location">
    <subcellularLocation>
        <location evidence="1">Endosome</location>
    </subcellularLocation>
</comment>
<evidence type="ECO:0000259" key="8">
    <source>
        <dbReference type="PROSITE" id="PS51840"/>
    </source>
</evidence>
<reference evidence="10 11" key="1">
    <citation type="submission" date="2017-12" db="EMBL/GenBank/DDBJ databases">
        <title>Hemimetabolous genomes reveal molecular basis of termite eusociality.</title>
        <authorList>
            <person name="Harrison M.C."/>
            <person name="Jongepier E."/>
            <person name="Robertson H.M."/>
            <person name="Arning N."/>
            <person name="Bitard-Feildel T."/>
            <person name="Chao H."/>
            <person name="Childers C.P."/>
            <person name="Dinh H."/>
            <person name="Doddapaneni H."/>
            <person name="Dugan S."/>
            <person name="Gowin J."/>
            <person name="Greiner C."/>
            <person name="Han Y."/>
            <person name="Hu H."/>
            <person name="Hughes D.S.T."/>
            <person name="Huylmans A.-K."/>
            <person name="Kemena C."/>
            <person name="Kremer L.P.M."/>
            <person name="Lee S.L."/>
            <person name="Lopez-Ezquerra A."/>
            <person name="Mallet L."/>
            <person name="Monroy-Kuhn J.M."/>
            <person name="Moser A."/>
            <person name="Murali S.C."/>
            <person name="Muzny D.M."/>
            <person name="Otani S."/>
            <person name="Piulachs M.-D."/>
            <person name="Poelchau M."/>
            <person name="Qu J."/>
            <person name="Schaub F."/>
            <person name="Wada-Katsumata A."/>
            <person name="Worley K.C."/>
            <person name="Xie Q."/>
            <person name="Ylla G."/>
            <person name="Poulsen M."/>
            <person name="Gibbs R.A."/>
            <person name="Schal C."/>
            <person name="Richards S."/>
            <person name="Belles X."/>
            <person name="Korb J."/>
            <person name="Bornberg-Bauer E."/>
        </authorList>
    </citation>
    <scope>NUCLEOTIDE SEQUENCE [LARGE SCALE GENOMIC DNA]</scope>
    <source>
        <tissue evidence="10">Whole body</tissue>
    </source>
</reference>
<evidence type="ECO:0000256" key="5">
    <source>
        <dbReference type="SAM" id="Coils"/>
    </source>
</evidence>
<dbReference type="PANTHER" id="PTHR23167">
    <property type="entry name" value="CALPONIN HOMOLOGY DOMAIN-CONTAINING PROTEIN DDB_G0272472-RELATED"/>
    <property type="match status" value="1"/>
</dbReference>
<evidence type="ECO:0000256" key="4">
    <source>
        <dbReference type="ARBA" id="ARBA00023054"/>
    </source>
</evidence>
<protein>
    <recommendedName>
        <fullName evidence="12">EH domain-binding protein 1</fullName>
    </recommendedName>
</protein>
<dbReference type="InterPro" id="IPR022735">
    <property type="entry name" value="bMERB_dom"/>
</dbReference>
<dbReference type="FunFam" id="1.10.418.10:FF:000023">
    <property type="entry name" value="EH domain-binding protein 1 isoform X1"/>
    <property type="match status" value="1"/>
</dbReference>
<feature type="region of interest" description="Disordered" evidence="6">
    <location>
        <begin position="234"/>
        <end position="258"/>
    </location>
</feature>
<dbReference type="Pfam" id="PF12130">
    <property type="entry name" value="bMERB_dom"/>
    <property type="match status" value="1"/>
</dbReference>
<feature type="domain" description="C2 NT-type" evidence="8">
    <location>
        <begin position="8"/>
        <end position="158"/>
    </location>
</feature>
<dbReference type="PROSITE" id="PS51848">
    <property type="entry name" value="BMERB"/>
    <property type="match status" value="1"/>
</dbReference>
<feature type="domain" description="Calponin-homology (CH)" evidence="7">
    <location>
        <begin position="337"/>
        <end position="442"/>
    </location>
</feature>
<dbReference type="Gene3D" id="1.10.418.10">
    <property type="entry name" value="Calponin-like domain"/>
    <property type="match status" value="1"/>
</dbReference>
<organism evidence="10 11">
    <name type="scientific">Cryptotermes secundus</name>
    <dbReference type="NCBI Taxonomy" id="105785"/>
    <lineage>
        <taxon>Eukaryota</taxon>
        <taxon>Metazoa</taxon>
        <taxon>Ecdysozoa</taxon>
        <taxon>Arthropoda</taxon>
        <taxon>Hexapoda</taxon>
        <taxon>Insecta</taxon>
        <taxon>Pterygota</taxon>
        <taxon>Neoptera</taxon>
        <taxon>Polyneoptera</taxon>
        <taxon>Dictyoptera</taxon>
        <taxon>Blattodea</taxon>
        <taxon>Blattoidea</taxon>
        <taxon>Termitoidae</taxon>
        <taxon>Kalotermitidae</taxon>
        <taxon>Cryptotermitinae</taxon>
        <taxon>Cryptotermes</taxon>
    </lineage>
</organism>
<dbReference type="EMBL" id="NEVH01007815">
    <property type="protein sequence ID" value="PNF35623.1"/>
    <property type="molecule type" value="Genomic_DNA"/>
</dbReference>
<name>A0A2J7R452_9NEOP</name>
<dbReference type="InterPro" id="IPR050540">
    <property type="entry name" value="F-actin_Monoox_Mical"/>
</dbReference>
<dbReference type="SMART" id="SM00033">
    <property type="entry name" value="CH"/>
    <property type="match status" value="1"/>
</dbReference>
<dbReference type="InterPro" id="IPR019448">
    <property type="entry name" value="NT-C2"/>
</dbReference>
<dbReference type="SUPFAM" id="SSF47576">
    <property type="entry name" value="Calponin-homology domain, CH-domain"/>
    <property type="match status" value="1"/>
</dbReference>
<evidence type="ECO:0000256" key="3">
    <source>
        <dbReference type="ARBA" id="ARBA00022753"/>
    </source>
</evidence>
<evidence type="ECO:0000259" key="7">
    <source>
        <dbReference type="PROSITE" id="PS50021"/>
    </source>
</evidence>
<dbReference type="AlphaFoldDB" id="A0A2J7R452"/>
<feature type="domain" description="BMERB" evidence="9">
    <location>
        <begin position="815"/>
        <end position="976"/>
    </location>
</feature>
<evidence type="ECO:0000256" key="1">
    <source>
        <dbReference type="ARBA" id="ARBA00004177"/>
    </source>
</evidence>
<feature type="compositionally biased region" description="Polar residues" evidence="6">
    <location>
        <begin position="519"/>
        <end position="534"/>
    </location>
</feature>
<evidence type="ECO:0008006" key="12">
    <source>
        <dbReference type="Google" id="ProtNLM"/>
    </source>
</evidence>
<keyword evidence="11" id="KW-1185">Reference proteome</keyword>
<dbReference type="GO" id="GO:0005768">
    <property type="term" value="C:endosome"/>
    <property type="evidence" value="ECO:0007669"/>
    <property type="project" value="UniProtKB-SubCell"/>
</dbReference>
<feature type="compositionally biased region" description="Polar residues" evidence="6">
    <location>
        <begin position="712"/>
        <end position="725"/>
    </location>
</feature>
<dbReference type="PROSITE" id="PS51840">
    <property type="entry name" value="C2_NT"/>
    <property type="match status" value="1"/>
</dbReference>
<feature type="compositionally biased region" description="Polar residues" evidence="6">
    <location>
        <begin position="546"/>
        <end position="559"/>
    </location>
</feature>
<dbReference type="InterPro" id="IPR036872">
    <property type="entry name" value="CH_dom_sf"/>
</dbReference>
<dbReference type="Pfam" id="PF00307">
    <property type="entry name" value="CH"/>
    <property type="match status" value="1"/>
</dbReference>
<comment type="caution">
    <text evidence="10">The sequence shown here is derived from an EMBL/GenBank/DDBJ whole genome shotgun (WGS) entry which is preliminary data.</text>
</comment>
<evidence type="ECO:0000256" key="2">
    <source>
        <dbReference type="ARBA" id="ARBA00022553"/>
    </source>
</evidence>
<feature type="compositionally biased region" description="Low complexity" evidence="6">
    <location>
        <begin position="728"/>
        <end position="753"/>
    </location>
</feature>
<dbReference type="Proteomes" id="UP000235965">
    <property type="component" value="Unassembled WGS sequence"/>
</dbReference>
<keyword evidence="2" id="KW-0597">Phosphoprotein</keyword>
<dbReference type="CDD" id="cd21198">
    <property type="entry name" value="CH_EHBP"/>
    <property type="match status" value="1"/>
</dbReference>
<dbReference type="InterPro" id="IPR001715">
    <property type="entry name" value="CH_dom"/>
</dbReference>
<feature type="compositionally biased region" description="Polar residues" evidence="6">
    <location>
        <begin position="770"/>
        <end position="780"/>
    </location>
</feature>
<feature type="compositionally biased region" description="Basic and acidic residues" evidence="6">
    <location>
        <begin position="646"/>
        <end position="660"/>
    </location>
</feature>
<keyword evidence="4 5" id="KW-0175">Coiled coil</keyword>
<gene>
    <name evidence="10" type="ORF">B7P43_G01880</name>
</gene>
<dbReference type="SMART" id="SM01203">
    <property type="entry name" value="DUF3585"/>
    <property type="match status" value="1"/>
</dbReference>
<dbReference type="Pfam" id="PF10358">
    <property type="entry name" value="NT-C2"/>
    <property type="match status" value="1"/>
</dbReference>
<feature type="region of interest" description="Disordered" evidence="6">
    <location>
        <begin position="489"/>
        <end position="536"/>
    </location>
</feature>
<keyword evidence="3" id="KW-0967">Endosome</keyword>
<dbReference type="PANTHER" id="PTHR23167:SF46">
    <property type="entry name" value="EPS15 HOMOLOGY DOMAIN CONTAINING PROTEIN-BINDING PROTEIN 1, ISOFORM F"/>
    <property type="match status" value="1"/>
</dbReference>
<feature type="region of interest" description="Disordered" evidence="6">
    <location>
        <begin position="582"/>
        <end position="671"/>
    </location>
</feature>
<feature type="region of interest" description="Disordered" evidence="6">
    <location>
        <begin position="712"/>
        <end position="805"/>
    </location>
</feature>
<evidence type="ECO:0000313" key="10">
    <source>
        <dbReference type="EMBL" id="PNF35623.1"/>
    </source>
</evidence>